<dbReference type="Proteomes" id="UP000633936">
    <property type="component" value="Unassembled WGS sequence"/>
</dbReference>
<keyword evidence="3" id="KW-0732">Signal</keyword>
<organism evidence="4 5">
    <name type="scientific">Blautia intestinalis</name>
    <dbReference type="NCBI Taxonomy" id="2763028"/>
    <lineage>
        <taxon>Bacteria</taxon>
        <taxon>Bacillati</taxon>
        <taxon>Bacillota</taxon>
        <taxon>Clostridia</taxon>
        <taxon>Lachnospirales</taxon>
        <taxon>Lachnospiraceae</taxon>
        <taxon>Blautia</taxon>
    </lineage>
</organism>
<proteinExistence type="predicted"/>
<feature type="region of interest" description="Disordered" evidence="1">
    <location>
        <begin position="205"/>
        <end position="345"/>
    </location>
</feature>
<protein>
    <submittedName>
        <fullName evidence="4">Uncharacterized protein</fullName>
    </submittedName>
</protein>
<dbReference type="EMBL" id="JACOQE010000001">
    <property type="protein sequence ID" value="MBC5739191.1"/>
    <property type="molecule type" value="Genomic_DNA"/>
</dbReference>
<reference evidence="4 5" key="1">
    <citation type="submission" date="2020-08" db="EMBL/GenBank/DDBJ databases">
        <title>Genome public.</title>
        <authorList>
            <person name="Liu C."/>
            <person name="Sun Q."/>
        </authorList>
    </citation>
    <scope>NUCLEOTIDE SEQUENCE [LARGE SCALE GENOMIC DNA]</scope>
    <source>
        <strain evidence="4 5">27-44</strain>
    </source>
</reference>
<keyword evidence="2" id="KW-0812">Transmembrane</keyword>
<name>A0ABR7HY66_9FIRM</name>
<evidence type="ECO:0000313" key="5">
    <source>
        <dbReference type="Proteomes" id="UP000633936"/>
    </source>
</evidence>
<evidence type="ECO:0000256" key="1">
    <source>
        <dbReference type="SAM" id="MobiDB-lite"/>
    </source>
</evidence>
<dbReference type="RefSeq" id="WP_118039423.1">
    <property type="nucleotide sequence ID" value="NZ_JACOQE010000001.1"/>
</dbReference>
<gene>
    <name evidence="4" type="ORF">H8Z79_01725</name>
</gene>
<feature type="compositionally biased region" description="Acidic residues" evidence="1">
    <location>
        <begin position="215"/>
        <end position="226"/>
    </location>
</feature>
<sequence length="375" mass="40795">MKKLAKSFLVILMGLFMSVNVMADVQTGKTEPDYSTDYYMIVESKAGGIDFYSQPDFDSTKLNDEQIPNGTALHITGEVEDTENNRTWGYTEYHKMNGYAPMDECRPAQSRKEAIDSELYIAGKDHVNYNADYDVKAYAEEGTQKLYQGPGEKYGEVPGVRDIENGETLHITQDAEMVDGSHWGVTTVDGTEGWMNLEKTEEWLKEHPEAQTEAVDAEPVTEETVDTEAAAENAVSAEPVENSEETTASKATKKSATTTTPKAAATPKVTVTPKVTATPAPTETSAPTATTEPAETPAPTAAAEAAETPTAAATVEPEKEDTEAAQDESDAESRQASGQDVRSTSGHWYQNPFTWIIAVAVLAIAGLLIYHYKKR</sequence>
<feature type="compositionally biased region" description="Low complexity" evidence="1">
    <location>
        <begin position="245"/>
        <end position="315"/>
    </location>
</feature>
<feature type="chain" id="PRO_5045518077" evidence="3">
    <location>
        <begin position="24"/>
        <end position="375"/>
    </location>
</feature>
<comment type="caution">
    <text evidence="4">The sequence shown here is derived from an EMBL/GenBank/DDBJ whole genome shotgun (WGS) entry which is preliminary data.</text>
</comment>
<feature type="compositionally biased region" description="Acidic residues" evidence="1">
    <location>
        <begin position="318"/>
        <end position="330"/>
    </location>
</feature>
<feature type="compositionally biased region" description="Polar residues" evidence="1">
    <location>
        <begin position="334"/>
        <end position="345"/>
    </location>
</feature>
<evidence type="ECO:0000313" key="4">
    <source>
        <dbReference type="EMBL" id="MBC5739191.1"/>
    </source>
</evidence>
<keyword evidence="2" id="KW-1133">Transmembrane helix</keyword>
<evidence type="ECO:0000256" key="2">
    <source>
        <dbReference type="SAM" id="Phobius"/>
    </source>
</evidence>
<feature type="signal peptide" evidence="3">
    <location>
        <begin position="1"/>
        <end position="23"/>
    </location>
</feature>
<keyword evidence="2" id="KW-0472">Membrane</keyword>
<keyword evidence="5" id="KW-1185">Reference proteome</keyword>
<accession>A0ABR7HY66</accession>
<feature type="transmembrane region" description="Helical" evidence="2">
    <location>
        <begin position="353"/>
        <end position="372"/>
    </location>
</feature>
<evidence type="ECO:0000256" key="3">
    <source>
        <dbReference type="SAM" id="SignalP"/>
    </source>
</evidence>